<dbReference type="GO" id="GO:0007004">
    <property type="term" value="P:telomere maintenance via telomerase"/>
    <property type="evidence" value="ECO:0007669"/>
    <property type="project" value="TreeGrafter"/>
</dbReference>
<evidence type="ECO:0000256" key="11">
    <source>
        <dbReference type="ARBA" id="ARBA00023242"/>
    </source>
</evidence>
<feature type="region of interest" description="Disordered" evidence="14">
    <location>
        <begin position="597"/>
        <end position="618"/>
    </location>
</feature>
<evidence type="ECO:0000256" key="12">
    <source>
        <dbReference type="ARBA" id="ARBA00048173"/>
    </source>
</evidence>
<proteinExistence type="inferred from homology"/>
<dbReference type="EC" id="2.7.7.49" evidence="2 13"/>
<dbReference type="GO" id="GO:0003720">
    <property type="term" value="F:telomerase activity"/>
    <property type="evidence" value="ECO:0007669"/>
    <property type="project" value="InterPro"/>
</dbReference>
<evidence type="ECO:0000256" key="13">
    <source>
        <dbReference type="RuleBase" id="RU365061"/>
    </source>
</evidence>
<evidence type="ECO:0000313" key="16">
    <source>
        <dbReference type="EMBL" id="CCX06916.1"/>
    </source>
</evidence>
<keyword evidence="6 13" id="KW-0548">Nucleotidyltransferase</keyword>
<name>U4KY72_PYROM</name>
<evidence type="ECO:0000259" key="15">
    <source>
        <dbReference type="PROSITE" id="PS50878"/>
    </source>
</evidence>
<dbReference type="Pfam" id="PF21399">
    <property type="entry name" value="TERT_C"/>
    <property type="match status" value="1"/>
</dbReference>
<dbReference type="Pfam" id="PF12009">
    <property type="entry name" value="Telomerase_RBD"/>
    <property type="match status" value="1"/>
</dbReference>
<evidence type="ECO:0000256" key="4">
    <source>
        <dbReference type="ARBA" id="ARBA00022454"/>
    </source>
</evidence>
<dbReference type="Gene3D" id="1.10.132.70">
    <property type="match status" value="1"/>
</dbReference>
<keyword evidence="11 13" id="KW-0539">Nucleus</keyword>
<feature type="compositionally biased region" description="Basic and acidic residues" evidence="14">
    <location>
        <begin position="608"/>
        <end position="618"/>
    </location>
</feature>
<feature type="region of interest" description="Disordered" evidence="14">
    <location>
        <begin position="918"/>
        <end position="940"/>
    </location>
</feature>
<dbReference type="PANTHER" id="PTHR12066:SF0">
    <property type="entry name" value="TELOMERASE REVERSE TRANSCRIPTASE"/>
    <property type="match status" value="1"/>
</dbReference>
<keyword evidence="17" id="KW-1185">Reference proteome</keyword>
<dbReference type="Gene3D" id="1.10.357.90">
    <property type="match status" value="1"/>
</dbReference>
<evidence type="ECO:0000256" key="6">
    <source>
        <dbReference type="ARBA" id="ARBA00022695"/>
    </source>
</evidence>
<reference evidence="16 17" key="1">
    <citation type="journal article" date="2013" name="PLoS Genet.">
        <title>The genome and development-dependent transcriptomes of Pyronema confluens: a window into fungal evolution.</title>
        <authorList>
            <person name="Traeger S."/>
            <person name="Altegoer F."/>
            <person name="Freitag M."/>
            <person name="Gabaldon T."/>
            <person name="Kempken F."/>
            <person name="Kumar A."/>
            <person name="Marcet-Houben M."/>
            <person name="Poggeler S."/>
            <person name="Stajich J.E."/>
            <person name="Nowrousian M."/>
        </authorList>
    </citation>
    <scope>NUCLEOTIDE SEQUENCE [LARGE SCALE GENOMIC DNA]</scope>
    <source>
        <strain evidence="17">CBS 100304</strain>
        <tissue evidence="16">Vegetative mycelium</tissue>
    </source>
</reference>
<feature type="domain" description="Reverse transcriptase" evidence="15">
    <location>
        <begin position="737"/>
        <end position="1098"/>
    </location>
</feature>
<dbReference type="InterPro" id="IPR043502">
    <property type="entry name" value="DNA/RNA_pol_sf"/>
</dbReference>
<dbReference type="GO" id="GO:0000333">
    <property type="term" value="C:telomerase catalytic core complex"/>
    <property type="evidence" value="ECO:0007669"/>
    <property type="project" value="TreeGrafter"/>
</dbReference>
<dbReference type="InterPro" id="IPR003545">
    <property type="entry name" value="Telomerase_RT"/>
</dbReference>
<feature type="compositionally biased region" description="Low complexity" evidence="14">
    <location>
        <begin position="333"/>
        <end position="360"/>
    </location>
</feature>
<keyword evidence="5 13" id="KW-0808">Transferase</keyword>
<dbReference type="AlphaFoldDB" id="U4KY72"/>
<evidence type="ECO:0000256" key="5">
    <source>
        <dbReference type="ARBA" id="ARBA00022679"/>
    </source>
</evidence>
<dbReference type="OMA" id="FDTIPQE"/>
<keyword evidence="9 13" id="KW-0779">Telomere</keyword>
<dbReference type="GO" id="GO:0000781">
    <property type="term" value="C:chromosome, telomeric region"/>
    <property type="evidence" value="ECO:0007669"/>
    <property type="project" value="UniProtKB-SubCell"/>
</dbReference>
<comment type="similarity">
    <text evidence="1 13">Belongs to the reverse transcriptase family. Telomerase subfamily.</text>
</comment>
<comment type="subcellular location">
    <subcellularLocation>
        <location evidence="13">Nucleus</location>
    </subcellularLocation>
    <subcellularLocation>
        <location evidence="13">Chromosome</location>
        <location evidence="13">Telomere</location>
    </subcellularLocation>
</comment>
<feature type="region of interest" description="Disordered" evidence="14">
    <location>
        <begin position="318"/>
        <end position="394"/>
    </location>
</feature>
<dbReference type="InterPro" id="IPR021891">
    <property type="entry name" value="Telomerase_RBD"/>
</dbReference>
<dbReference type="Pfam" id="PF00078">
    <property type="entry name" value="RVT_1"/>
    <property type="match status" value="1"/>
</dbReference>
<dbReference type="GO" id="GO:0046872">
    <property type="term" value="F:metal ion binding"/>
    <property type="evidence" value="ECO:0007669"/>
    <property type="project" value="UniProtKB-KW"/>
</dbReference>
<dbReference type="PROSITE" id="PS50878">
    <property type="entry name" value="RT_POL"/>
    <property type="match status" value="1"/>
</dbReference>
<dbReference type="PRINTS" id="PR01365">
    <property type="entry name" value="TELOMERASERT"/>
</dbReference>
<evidence type="ECO:0000256" key="14">
    <source>
        <dbReference type="SAM" id="MobiDB-lite"/>
    </source>
</evidence>
<dbReference type="Proteomes" id="UP000018144">
    <property type="component" value="Unassembled WGS sequence"/>
</dbReference>
<dbReference type="EMBL" id="HF935323">
    <property type="protein sequence ID" value="CCX06916.1"/>
    <property type="molecule type" value="Genomic_DNA"/>
</dbReference>
<evidence type="ECO:0000256" key="8">
    <source>
        <dbReference type="ARBA" id="ARBA00022842"/>
    </source>
</evidence>
<keyword evidence="7 13" id="KW-0479">Metal-binding</keyword>
<feature type="compositionally biased region" description="Low complexity" evidence="14">
    <location>
        <begin position="918"/>
        <end position="928"/>
    </location>
</feature>
<evidence type="ECO:0000256" key="3">
    <source>
        <dbReference type="ARBA" id="ARBA00016182"/>
    </source>
</evidence>
<evidence type="ECO:0000313" key="17">
    <source>
        <dbReference type="Proteomes" id="UP000018144"/>
    </source>
</evidence>
<dbReference type="Gene3D" id="3.30.70.2630">
    <property type="match status" value="1"/>
</dbReference>
<evidence type="ECO:0000256" key="2">
    <source>
        <dbReference type="ARBA" id="ARBA00012493"/>
    </source>
</evidence>
<evidence type="ECO:0000256" key="10">
    <source>
        <dbReference type="ARBA" id="ARBA00022918"/>
    </source>
</evidence>
<dbReference type="InterPro" id="IPR000477">
    <property type="entry name" value="RT_dom"/>
</dbReference>
<evidence type="ECO:0000256" key="1">
    <source>
        <dbReference type="ARBA" id="ARBA00008001"/>
    </source>
</evidence>
<feature type="region of interest" description="Disordered" evidence="14">
    <location>
        <begin position="1"/>
        <end position="52"/>
    </location>
</feature>
<dbReference type="SMART" id="SM00975">
    <property type="entry name" value="Telomerase_RBD"/>
    <property type="match status" value="1"/>
</dbReference>
<dbReference type="PANTHER" id="PTHR12066">
    <property type="entry name" value="TELOMERASE REVERSE TRANSCRIPTASE"/>
    <property type="match status" value="1"/>
</dbReference>
<feature type="compositionally biased region" description="Pro residues" evidence="14">
    <location>
        <begin position="376"/>
        <end position="389"/>
    </location>
</feature>
<comment type="function">
    <text evidence="13">Telomerase is a ribonucleoprotein enzyme essential for the replication of chromosome termini in most eukaryotes. It elongates telomeres. It is a reverse transcriptase that adds simple sequence repeats to chromosome ends by copying a template sequence within the RNA component of the enzyme.</text>
</comment>
<dbReference type="GO" id="GO:0070034">
    <property type="term" value="F:telomerase RNA binding"/>
    <property type="evidence" value="ECO:0007669"/>
    <property type="project" value="TreeGrafter"/>
</dbReference>
<protein>
    <recommendedName>
        <fullName evidence="3 13">Telomerase reverse transcriptase</fullName>
        <ecNumber evidence="2 13">2.7.7.49</ecNumber>
    </recommendedName>
    <alternativeName>
        <fullName evidence="13">Telomerase catalytic subunit</fullName>
    </alternativeName>
</protein>
<dbReference type="STRING" id="1076935.U4KY72"/>
<dbReference type="InterPro" id="IPR049139">
    <property type="entry name" value="TERT_C"/>
</dbReference>
<dbReference type="CDD" id="cd01648">
    <property type="entry name" value="TERT"/>
    <property type="match status" value="1"/>
</dbReference>
<comment type="catalytic activity">
    <reaction evidence="12 13">
        <text>DNA(n) + a 2'-deoxyribonucleoside 5'-triphosphate = DNA(n+1) + diphosphate</text>
        <dbReference type="Rhea" id="RHEA:22508"/>
        <dbReference type="Rhea" id="RHEA-COMP:17339"/>
        <dbReference type="Rhea" id="RHEA-COMP:17340"/>
        <dbReference type="ChEBI" id="CHEBI:33019"/>
        <dbReference type="ChEBI" id="CHEBI:61560"/>
        <dbReference type="ChEBI" id="CHEBI:173112"/>
        <dbReference type="EC" id="2.7.7.49"/>
    </reaction>
</comment>
<dbReference type="eggNOG" id="KOG1005">
    <property type="taxonomic scope" value="Eukaryota"/>
</dbReference>
<keyword evidence="8 13" id="KW-0460">Magnesium</keyword>
<keyword evidence="4 13" id="KW-0158">Chromosome</keyword>
<accession>U4KY72</accession>
<organism evidence="16 17">
    <name type="scientific">Pyronema omphalodes (strain CBS 100304)</name>
    <name type="common">Pyronema confluens</name>
    <dbReference type="NCBI Taxonomy" id="1076935"/>
    <lineage>
        <taxon>Eukaryota</taxon>
        <taxon>Fungi</taxon>
        <taxon>Dikarya</taxon>
        <taxon>Ascomycota</taxon>
        <taxon>Pezizomycotina</taxon>
        <taxon>Pezizomycetes</taxon>
        <taxon>Pezizales</taxon>
        <taxon>Pyronemataceae</taxon>
        <taxon>Pyronema</taxon>
    </lineage>
</organism>
<evidence type="ECO:0000256" key="7">
    <source>
        <dbReference type="ARBA" id="ARBA00022723"/>
    </source>
</evidence>
<evidence type="ECO:0000256" key="9">
    <source>
        <dbReference type="ARBA" id="ARBA00022895"/>
    </source>
</evidence>
<dbReference type="OrthoDB" id="289721at2759"/>
<keyword evidence="10 13" id="KW-0695">RNA-directed DNA polymerase</keyword>
<dbReference type="SUPFAM" id="SSF56672">
    <property type="entry name" value="DNA/RNA polymerases"/>
    <property type="match status" value="1"/>
</dbReference>
<gene>
    <name evidence="16" type="ORF">PCON_06503</name>
</gene>
<dbReference type="GO" id="GO:0042162">
    <property type="term" value="F:telomeric DNA binding"/>
    <property type="evidence" value="ECO:0007669"/>
    <property type="project" value="TreeGrafter"/>
</dbReference>
<sequence length="1269" mass="142142">MGYGHKRRQSSTATEDLVPDGSAGIPGGPTNKQPGSSKRKRTCRSPHNSVPKILAQPQHPILSLYFPGTQLQTLRGWLSGQLLDDPVPLQELDLASLSSLLDGILIGTSSTEEQQTQPDILRWEIAAACRVLEDRSEHDHSVVQQDDVVNLVLQILFRRAQRSSSSKGRPNNILCLGYRTGLGDSQLGRWGIPIICSHPNSNVNSLKTSAWERLLGVIGEEVMVRLLLEGSLFMPIDVGENEKERGAYWQVSGTPISDIIPVSPPNPVQAVNSNVSARSTIKAVAVAVASGRFETSHTPGALSESLKHSLGEIDTCAKPLGMSTTKNKKQNKNLGNILSNNSLTSSLTGITNTNTTNTSTPTEDPKSRVSSSLPTEPVPKPPKKQPPPKPEQKSLSNIIFVRSRIFYAKPALTKKREVQFGLPHIHVLNRTGTSASSGFSASASFASVTSFADHVLMYIFPRQFGLHNVFTSSTDKSKTTQLFHDYSSREEEIKEVGDWLKEKGIPKRLVGVREMVEVMVKRHQRTSYRELVRYYCPVRGWDGKSNGRDGPEGEPLVQDEEDKFTAYASNHGEVTAFVKAVVKRVIPGAFFGSSRTITTPDDTDDDSEAAKDKEKDPEHNKKLILATIERFIKLRKYESLSLHDCSQGLRLLDFTWLSPTSPSSQKLSLTDTNKRVQLLHEFLYWLIDSFITPLLRGHFYVTESSSDRNRVFYFRHDVWRKLSEPAFERLKLRMFEEVKKEGAEGNKLGISKIRLLPKEQRGAIRPIVNLRRRRMVWKFGRAKLLPSINTLMTPVYNALTFEKQRNPDMLGSSLFSVGEMYPRLLEYKERLLAPSGDCSDLLNSPEKKKKPRLPKLYFAKIDITSAFDTIPQPALLRLIETILTEPDYELHKHVSIAPAGSHQLSKVPQKRWSQSASASSWAASSGQSTKPSSSNASEEVEGFIKPPLPAKIPHHAILTTPSLPKIATRNELLNLLKTHVTSNTLQIGKKFYQQKTGIPQGSVLSSILCNFFYAELERNHLRFLGEESLLMRLIDDSLLITTEKKKAEKFLKVMHKGLPNYGAAVNPSKTLANFSVSIKGVEIQQVENKDFPYCGNLINTSTLSIQKERRGVNVDDTLTVSYSQRPGEQLLRKVVASFKIQVHKMYFDTTFNGVKGVMKSILNAFKETGMKMHRYIRALKGVGQLMVIRVIKETIRVAWRLLGQKMGKGELRKGQVEWIGYRAFGIVLGKKQTGYKGVLEWLKIREEESEMPLGVKGGLEMEEFKGWRY</sequence>